<reference evidence="4" key="1">
    <citation type="submission" date="2016-06" db="UniProtKB">
        <authorList>
            <consortium name="WormBaseParasite"/>
        </authorList>
    </citation>
    <scope>IDENTIFICATION</scope>
</reference>
<name>A0A183H7P5_9BILA</name>
<evidence type="ECO:0000313" key="3">
    <source>
        <dbReference type="Proteomes" id="UP000267606"/>
    </source>
</evidence>
<dbReference type="Proteomes" id="UP000267606">
    <property type="component" value="Unassembled WGS sequence"/>
</dbReference>
<gene>
    <name evidence="2" type="ORF">OFLC_LOCUS3507</name>
</gene>
<feature type="region of interest" description="Disordered" evidence="1">
    <location>
        <begin position="340"/>
        <end position="365"/>
    </location>
</feature>
<evidence type="ECO:0000313" key="2">
    <source>
        <dbReference type="EMBL" id="VDO36758.1"/>
    </source>
</evidence>
<dbReference type="AlphaFoldDB" id="A0A183H7P5"/>
<keyword evidence="3" id="KW-1185">Reference proteome</keyword>
<feature type="compositionally biased region" description="Basic residues" evidence="1">
    <location>
        <begin position="353"/>
        <end position="365"/>
    </location>
</feature>
<proteinExistence type="predicted"/>
<sequence>MGLGTVIDISTTPMRSIKNDCAGETAGMSSDQISTTLRPSSLLLDHSVVSSPEVKDAISSEHSNLRHGIQLSEAHEDVPSDPFVFSVHQLKGNEVRATNGTSTVLAAKQQSENCCFDSSNCPHDPEPSTSKEGLVSKETDNEQKNDALSLINGKCNLKTSNNVRNSNQIAAINSEEPDKDATTQLAICVPCESRNQHIGNTNLSKQISPAIPKQELFPAVDIHQGVPRRSLINTAPLSPNHYGSILAQTVLPFRINKRSHLSGSYKTSVHSNTNEMSIRPEREITTDVKELQQKKQKIQEERITPTYLAPSSSLPVAGTGEDRLQIPSEQILNKALDLLRKPAQEDRNEPKTATKRNYSKKISSR</sequence>
<accession>A0A183H7P5</accession>
<reference evidence="2 3" key="2">
    <citation type="submission" date="2018-11" db="EMBL/GenBank/DDBJ databases">
        <authorList>
            <consortium name="Pathogen Informatics"/>
        </authorList>
    </citation>
    <scope>NUCLEOTIDE SEQUENCE [LARGE SCALE GENOMIC DNA]</scope>
</reference>
<feature type="region of interest" description="Disordered" evidence="1">
    <location>
        <begin position="118"/>
        <end position="141"/>
    </location>
</feature>
<evidence type="ECO:0000313" key="4">
    <source>
        <dbReference type="WBParaSite" id="OFLC_0000350601-mRNA-1"/>
    </source>
</evidence>
<dbReference type="WBParaSite" id="OFLC_0000350601-mRNA-1">
    <property type="protein sequence ID" value="OFLC_0000350601-mRNA-1"/>
    <property type="gene ID" value="OFLC_0000350601"/>
</dbReference>
<dbReference type="EMBL" id="UZAJ01002355">
    <property type="protein sequence ID" value="VDO36758.1"/>
    <property type="molecule type" value="Genomic_DNA"/>
</dbReference>
<evidence type="ECO:0000256" key="1">
    <source>
        <dbReference type="SAM" id="MobiDB-lite"/>
    </source>
</evidence>
<organism evidence="4">
    <name type="scientific">Onchocerca flexuosa</name>
    <dbReference type="NCBI Taxonomy" id="387005"/>
    <lineage>
        <taxon>Eukaryota</taxon>
        <taxon>Metazoa</taxon>
        <taxon>Ecdysozoa</taxon>
        <taxon>Nematoda</taxon>
        <taxon>Chromadorea</taxon>
        <taxon>Rhabditida</taxon>
        <taxon>Spirurina</taxon>
        <taxon>Spiruromorpha</taxon>
        <taxon>Filarioidea</taxon>
        <taxon>Onchocercidae</taxon>
        <taxon>Onchocerca</taxon>
    </lineage>
</organism>
<feature type="compositionally biased region" description="Polar residues" evidence="1">
    <location>
        <begin position="118"/>
        <end position="131"/>
    </location>
</feature>
<protein>
    <submittedName>
        <fullName evidence="4">WH2 domain-containing protein</fullName>
    </submittedName>
</protein>
<feature type="compositionally biased region" description="Basic and acidic residues" evidence="1">
    <location>
        <begin position="340"/>
        <end position="352"/>
    </location>
</feature>